<dbReference type="NCBIfam" id="TIGR02549">
    <property type="entry name" value="CRISPR_DxTHG"/>
    <property type="match status" value="1"/>
</dbReference>
<evidence type="ECO:0000313" key="2">
    <source>
        <dbReference type="EMBL" id="RSN74826.1"/>
    </source>
</evidence>
<organism evidence="2 3">
    <name type="scientific">Candidatus Methanodesulfokora washburnensis</name>
    <dbReference type="NCBI Taxonomy" id="2478471"/>
    <lineage>
        <taxon>Archaea</taxon>
        <taxon>Thermoproteota</taxon>
        <taxon>Candidatus Korarchaeia</taxon>
        <taxon>Candidatus Korarchaeia incertae sedis</taxon>
        <taxon>Candidatus Methanodesulfokora</taxon>
    </lineage>
</organism>
<dbReference type="Pfam" id="PF22230">
    <property type="entry name" value="Csx1_CARF"/>
    <property type="match status" value="1"/>
</dbReference>
<dbReference type="Gene3D" id="1.10.3740.10">
    <property type="entry name" value="SSO1389-like domains"/>
    <property type="match status" value="1"/>
</dbReference>
<dbReference type="InterPro" id="IPR052875">
    <property type="entry name" value="CRISPR_assoc_ribonuclease"/>
</dbReference>
<dbReference type="InterPro" id="IPR010171">
    <property type="entry name" value="CRISPR_Csx1"/>
</dbReference>
<dbReference type="InterPro" id="IPR053857">
    <property type="entry name" value="Csx1_CARF"/>
</dbReference>
<accession>A0A3R9QW73</accession>
<dbReference type="NCBIfam" id="TIGR01897">
    <property type="entry name" value="cas_MJ1666"/>
    <property type="match status" value="1"/>
</dbReference>
<evidence type="ECO:0000313" key="3">
    <source>
        <dbReference type="Proteomes" id="UP000277582"/>
    </source>
</evidence>
<dbReference type="OrthoDB" id="27811at2157"/>
<sequence>MKRRSVIFATWGNPFIWNEANYRLSGSKTSVKGVTTIYLLIKELSPDLVVLMVPETLLCDKKVEEYGGRTIPPGINEGEYRNLVSDLRNSIKSFFRRKMPEDLEAKDPEVVIMPNVGEYYSENIRVEWRLPEGEEVSPDSAYAAHALISAVSSLIEVGKDADFISLYFDTTHGINFMPLAAYRALMAASRIASAFYGLKIEFKQYNSTPYPPGARSRSNVPGMSYVPDLEVFVVKKEVITPVKAAQRLVYSYLSGGEYFRLFFSKNGIMRIPELEEFRNIHKRAKALASSIHYSIPLAFIQFSVENCEYAGKLEGYIRRIKELLEEALLHISITKRDEKLCIEHKIVPNYDYLKSLLSAFSLISYGNNSLGEIRIQDGIVEVPLSKLESAMRYLQGPLAEVVRHEISHFIIEGYIPKELKEMIRQAKEDRGNWKHYSEKCEDNRRTVIAHAGLPHRSIEVMFNGEIWVRYRKDCLEYLRDLMKNALEETKKMIKGDKEER</sequence>
<reference evidence="2 3" key="1">
    <citation type="submission" date="2018-10" db="EMBL/GenBank/DDBJ databases">
        <title>Co-occurring genomic capacity for anaerobic methane metabolism and dissimilatory sulfite reduction discovered in the Korarchaeota.</title>
        <authorList>
            <person name="Mckay L.J."/>
            <person name="Dlakic M."/>
            <person name="Fields M.W."/>
            <person name="Delmont T.O."/>
            <person name="Eren A.M."/>
            <person name="Jay Z.J."/>
            <person name="Klingelsmith K.B."/>
            <person name="Rusch D.B."/>
            <person name="Inskeep W.P."/>
        </authorList>
    </citation>
    <scope>NUCLEOTIDE SEQUENCE [LARGE SCALE GENOMIC DNA]</scope>
    <source>
        <strain evidence="2 3">MDKW</strain>
    </source>
</reference>
<name>A0A3R9QW73_9CREN</name>
<dbReference type="InterPro" id="IPR027419">
    <property type="entry name" value="CRISPR-assoc_Csx1_C"/>
</dbReference>
<dbReference type="EMBL" id="RCOS01000085">
    <property type="protein sequence ID" value="RSN74826.1"/>
    <property type="molecule type" value="Genomic_DNA"/>
</dbReference>
<dbReference type="SUPFAM" id="SSF160980">
    <property type="entry name" value="SSO1389-like"/>
    <property type="match status" value="1"/>
</dbReference>
<gene>
    <name evidence="2" type="ORF">D6D85_07365</name>
</gene>
<dbReference type="InterPro" id="IPR013383">
    <property type="entry name" value="CRISPR-assoc_prot_DxTHG_CS"/>
</dbReference>
<protein>
    <submittedName>
        <fullName evidence="2">TIGR01897 family CRISPR-associated protein</fullName>
    </submittedName>
</protein>
<dbReference type="Proteomes" id="UP000277582">
    <property type="component" value="Unassembled WGS sequence"/>
</dbReference>
<dbReference type="PANTHER" id="PTHR37169:SF1">
    <property type="entry name" value="CRISPR SYSTEM ENDORIBONUCLEASE CSX1"/>
    <property type="match status" value="1"/>
</dbReference>
<dbReference type="PANTHER" id="PTHR37169">
    <property type="entry name" value="CRISPR SYSTEM ENDORIBONUCLEASE CSX1-RELATED"/>
    <property type="match status" value="1"/>
</dbReference>
<evidence type="ECO:0000259" key="1">
    <source>
        <dbReference type="Pfam" id="PF22230"/>
    </source>
</evidence>
<proteinExistence type="predicted"/>
<dbReference type="RefSeq" id="WP_125671372.1">
    <property type="nucleotide sequence ID" value="NZ_RCOS01000085.1"/>
</dbReference>
<keyword evidence="3" id="KW-1185">Reference proteome</keyword>
<dbReference type="AlphaFoldDB" id="A0A3R9QW73"/>
<feature type="domain" description="CRISPR system endoribonuclease Csx1 CARF" evidence="1">
    <location>
        <begin position="6"/>
        <end position="209"/>
    </location>
</feature>
<comment type="caution">
    <text evidence="2">The sequence shown here is derived from an EMBL/GenBank/DDBJ whole genome shotgun (WGS) entry which is preliminary data.</text>
</comment>
<dbReference type="Gene3D" id="3.40.50.10640">
    <property type="entry name" value="SSO1389-like"/>
    <property type="match status" value="1"/>
</dbReference>